<sequence length="301" mass="30933">MGSQPEPLPTPATPSGRDGLAAILAQPKKAVVAIDFDGTLAEIVADPEQARAHPDAVPALAALAPHVASVAVITGRPAGVAVRYGGFAGVPGLEHLVVLGHYGAERWDAVTGTVHTPAPHPGVAAARAELPGFLESHGAWRGTWVEEKGQAVAVHTRRARDPQAAFEALRDPLGELATRHGLVLEPGRMVLELRPPGMDKGVALTAYLREVGAESVLYAGDDLGDLPAFAAVEKLRSDGMPGLLVAADTVISDLAERADLTLSGPESVTAFLTALAARLQPEGDAVPQPGGEAARRSAPGA</sequence>
<dbReference type="InterPro" id="IPR023214">
    <property type="entry name" value="HAD_sf"/>
</dbReference>
<comment type="catalytic activity">
    <reaction evidence="3">
        <text>alpha,alpha-trehalose 6-phosphate + H2O = alpha,alpha-trehalose + phosphate</text>
        <dbReference type="Rhea" id="RHEA:23420"/>
        <dbReference type="ChEBI" id="CHEBI:15377"/>
        <dbReference type="ChEBI" id="CHEBI:16551"/>
        <dbReference type="ChEBI" id="CHEBI:43474"/>
        <dbReference type="ChEBI" id="CHEBI:58429"/>
        <dbReference type="EC" id="3.1.3.12"/>
    </reaction>
</comment>
<comment type="function">
    <text evidence="2 3">Removes the phosphate from trehalose 6-phosphate to produce free trehalose.</text>
</comment>
<keyword evidence="3" id="KW-0479">Metal-binding</keyword>
<keyword evidence="3" id="KW-0460">Magnesium</keyword>
<dbReference type="Proteomes" id="UP000600946">
    <property type="component" value="Unassembled WGS sequence"/>
</dbReference>
<gene>
    <name evidence="5" type="ORF">GCM10010326_59310</name>
</gene>
<dbReference type="EC" id="3.1.3.12" evidence="3"/>
<evidence type="ECO:0000313" key="6">
    <source>
        <dbReference type="Proteomes" id="UP000600946"/>
    </source>
</evidence>
<dbReference type="PANTHER" id="PTHR43768:SF3">
    <property type="entry name" value="TREHALOSE 6-PHOSPHATE PHOSPHATASE"/>
    <property type="match status" value="1"/>
</dbReference>
<dbReference type="GeneID" id="96293838"/>
<evidence type="ECO:0000256" key="2">
    <source>
        <dbReference type="ARBA" id="ARBA00024179"/>
    </source>
</evidence>
<keyword evidence="6" id="KW-1185">Reference proteome</keyword>
<reference evidence="6" key="1">
    <citation type="journal article" date="2019" name="Int. J. Syst. Evol. Microbiol.">
        <title>The Global Catalogue of Microorganisms (GCM) 10K type strain sequencing project: providing services to taxonomists for standard genome sequencing and annotation.</title>
        <authorList>
            <consortium name="The Broad Institute Genomics Platform"/>
            <consortium name="The Broad Institute Genome Sequencing Center for Infectious Disease"/>
            <person name="Wu L."/>
            <person name="Ma J."/>
        </authorList>
    </citation>
    <scope>NUCLEOTIDE SEQUENCE [LARGE SCALE GENOMIC DNA]</scope>
    <source>
        <strain evidence="6">JCM 4594</strain>
    </source>
</reference>
<comment type="pathway">
    <text evidence="3">Glycan biosynthesis; trehalose biosynthesis.</text>
</comment>
<dbReference type="Gene3D" id="3.30.70.1020">
    <property type="entry name" value="Trehalose-6-phosphate phosphatase related protein, domain 2"/>
    <property type="match status" value="1"/>
</dbReference>
<comment type="cofactor">
    <cofactor evidence="3">
        <name>Mg(2+)</name>
        <dbReference type="ChEBI" id="CHEBI:18420"/>
    </cofactor>
</comment>
<evidence type="ECO:0000256" key="3">
    <source>
        <dbReference type="RuleBase" id="RU361117"/>
    </source>
</evidence>
<dbReference type="Gene3D" id="3.40.50.1000">
    <property type="entry name" value="HAD superfamily/HAD-like"/>
    <property type="match status" value="1"/>
</dbReference>
<evidence type="ECO:0000256" key="4">
    <source>
        <dbReference type="SAM" id="MobiDB-lite"/>
    </source>
</evidence>
<comment type="similarity">
    <text evidence="3">Belongs to the trehalose phosphatase family.</text>
</comment>
<accession>A0ABQ3AKX8</accession>
<comment type="caution">
    <text evidence="5">The sequence shown here is derived from an EMBL/GenBank/DDBJ whole genome shotgun (WGS) entry which is preliminary data.</text>
</comment>
<dbReference type="InterPro" id="IPR044651">
    <property type="entry name" value="OTSB-like"/>
</dbReference>
<evidence type="ECO:0000256" key="1">
    <source>
        <dbReference type="ARBA" id="ARBA00022801"/>
    </source>
</evidence>
<dbReference type="InterPro" id="IPR036412">
    <property type="entry name" value="HAD-like_sf"/>
</dbReference>
<protein>
    <recommendedName>
        <fullName evidence="3">Trehalose 6-phosphate phosphatase</fullName>
        <ecNumber evidence="3">3.1.3.12</ecNumber>
    </recommendedName>
</protein>
<dbReference type="EMBL" id="BMUU01000012">
    <property type="protein sequence ID" value="GGY56865.1"/>
    <property type="molecule type" value="Genomic_DNA"/>
</dbReference>
<dbReference type="InterPro" id="IPR003337">
    <property type="entry name" value="Trehalose_PPase"/>
</dbReference>
<feature type="region of interest" description="Disordered" evidence="4">
    <location>
        <begin position="282"/>
        <end position="301"/>
    </location>
</feature>
<proteinExistence type="inferred from homology"/>
<dbReference type="NCBIfam" id="TIGR00685">
    <property type="entry name" value="T6PP"/>
    <property type="match status" value="1"/>
</dbReference>
<keyword evidence="1 3" id="KW-0378">Hydrolase</keyword>
<dbReference type="SUPFAM" id="SSF56784">
    <property type="entry name" value="HAD-like"/>
    <property type="match status" value="1"/>
</dbReference>
<evidence type="ECO:0000313" key="5">
    <source>
        <dbReference type="EMBL" id="GGY56865.1"/>
    </source>
</evidence>
<dbReference type="RefSeq" id="WP_190028692.1">
    <property type="nucleotide sequence ID" value="NZ_BMUU01000012.1"/>
</dbReference>
<dbReference type="Pfam" id="PF02358">
    <property type="entry name" value="Trehalose_PPase"/>
    <property type="match status" value="1"/>
</dbReference>
<dbReference type="PANTHER" id="PTHR43768">
    <property type="entry name" value="TREHALOSE 6-PHOSPHATE PHOSPHATASE"/>
    <property type="match status" value="1"/>
</dbReference>
<organism evidence="5 6">
    <name type="scientific">Streptomyces xanthochromogenes</name>
    <dbReference type="NCBI Taxonomy" id="67384"/>
    <lineage>
        <taxon>Bacteria</taxon>
        <taxon>Bacillati</taxon>
        <taxon>Actinomycetota</taxon>
        <taxon>Actinomycetes</taxon>
        <taxon>Kitasatosporales</taxon>
        <taxon>Streptomycetaceae</taxon>
        <taxon>Streptomyces</taxon>
    </lineage>
</organism>
<name>A0ABQ3AKX8_9ACTN</name>